<organism evidence="1 2">
    <name type="scientific">Vicia faba</name>
    <name type="common">Broad bean</name>
    <name type="synonym">Faba vulgaris</name>
    <dbReference type="NCBI Taxonomy" id="3906"/>
    <lineage>
        <taxon>Eukaryota</taxon>
        <taxon>Viridiplantae</taxon>
        <taxon>Streptophyta</taxon>
        <taxon>Embryophyta</taxon>
        <taxon>Tracheophyta</taxon>
        <taxon>Spermatophyta</taxon>
        <taxon>Magnoliopsida</taxon>
        <taxon>eudicotyledons</taxon>
        <taxon>Gunneridae</taxon>
        <taxon>Pentapetalae</taxon>
        <taxon>rosids</taxon>
        <taxon>fabids</taxon>
        <taxon>Fabales</taxon>
        <taxon>Fabaceae</taxon>
        <taxon>Papilionoideae</taxon>
        <taxon>50 kb inversion clade</taxon>
        <taxon>NPAAA clade</taxon>
        <taxon>Hologalegina</taxon>
        <taxon>IRL clade</taxon>
        <taxon>Fabeae</taxon>
        <taxon>Vicia</taxon>
    </lineage>
</organism>
<reference evidence="1 2" key="1">
    <citation type="submission" date="2023-01" db="EMBL/GenBank/DDBJ databases">
        <authorList>
            <person name="Kreplak J."/>
        </authorList>
    </citation>
    <scope>NUCLEOTIDE SEQUENCE [LARGE SCALE GENOMIC DNA]</scope>
</reference>
<evidence type="ECO:0000313" key="2">
    <source>
        <dbReference type="Proteomes" id="UP001157006"/>
    </source>
</evidence>
<protein>
    <submittedName>
        <fullName evidence="1">Uncharacterized protein</fullName>
    </submittedName>
</protein>
<proteinExistence type="predicted"/>
<gene>
    <name evidence="1" type="ORF">VFH_II053600</name>
</gene>
<dbReference type="Proteomes" id="UP001157006">
    <property type="component" value="Chromosome 2"/>
</dbReference>
<sequence>MKCLYWNIRGVAKASYRLALKRFLKLHNPDFLFIAEPKIDFVKFPKNWIVGCPMFVLSKKLQLLKRDLKGWNRNIFGNIANNVSKEEENLGIIQQDIQNNDTNDILKRQENAAQSILSYAFAIEDSFWWSKS</sequence>
<dbReference type="SUPFAM" id="SSF56219">
    <property type="entry name" value="DNase I-like"/>
    <property type="match status" value="1"/>
</dbReference>
<dbReference type="InterPro" id="IPR036691">
    <property type="entry name" value="Endo/exonu/phosph_ase_sf"/>
</dbReference>
<name>A0AAV0ZDY5_VICFA</name>
<dbReference type="EMBL" id="OX451737">
    <property type="protein sequence ID" value="CAI8596840.1"/>
    <property type="molecule type" value="Genomic_DNA"/>
</dbReference>
<keyword evidence="2" id="KW-1185">Reference proteome</keyword>
<evidence type="ECO:0000313" key="1">
    <source>
        <dbReference type="EMBL" id="CAI8596840.1"/>
    </source>
</evidence>
<dbReference type="AlphaFoldDB" id="A0AAV0ZDY5"/>
<accession>A0AAV0ZDY5</accession>